<evidence type="ECO:0000259" key="1">
    <source>
        <dbReference type="Pfam" id="PF06527"/>
    </source>
</evidence>
<sequence>MTVNIKPDLFEAAPSFLPILLPGETLYSWCARYHRLSGNHLAAHTSKQLFGSPTAGLMQDFPSHLSVFVERSGGLLGDIEALAHHHTLLGFYTAFRPAEVSQSALASMAGTSVERLKFRLGLPASRLGATHPLKACPVCMLEDQHRFGNAYWHLEHQWPAVWACLAHQQPLWSCAAKTKALNNLQWLLPGDIQEKYWNIPEQAINSWHILERMADFANQCQQIAGLHLDPKILRQTYLVGLKQRGWLTRSGMIRMIETRTNFLHQAHALEAIPGFEFIASVRDESSGFLGVLLRAVRGHKHPVKHLLLMAFLFSSWQIFWEIYQAMLAVTAKKRSQNPLTDDDPRRQRLTELIKQEGLSVSESARRLGVKLDLALFWARQDGLPYRRRPRAIHATLLPVLHEALSTGENRDEVAKRVGISVDAVTRFLNSHPDLKTSWTEAHLGKQRETYRAHYLAILAENPGASLTFLRTLPGCGYKWLYRNDRDWLSEHLPSLWQTRPMK</sequence>
<name>A0A4R3XS57_9PROT</name>
<organism evidence="3 4">
    <name type="scientific">Sulfurirhabdus autotrophica</name>
    <dbReference type="NCBI Taxonomy" id="1706046"/>
    <lineage>
        <taxon>Bacteria</taxon>
        <taxon>Pseudomonadati</taxon>
        <taxon>Pseudomonadota</taxon>
        <taxon>Betaproteobacteria</taxon>
        <taxon>Nitrosomonadales</taxon>
        <taxon>Sulfuricellaceae</taxon>
        <taxon>Sulfurirhabdus</taxon>
    </lineage>
</organism>
<dbReference type="InterPro" id="IPR032750">
    <property type="entry name" value="TnsD_C"/>
</dbReference>
<dbReference type="EMBL" id="SMCO01000027">
    <property type="protein sequence ID" value="TCV81066.1"/>
    <property type="molecule type" value="Genomic_DNA"/>
</dbReference>
<comment type="caution">
    <text evidence="3">The sequence shown here is derived from an EMBL/GenBank/DDBJ whole genome shotgun (WGS) entry which is preliminary data.</text>
</comment>
<feature type="domain" description="TniQ" evidence="1">
    <location>
        <begin position="18"/>
        <end position="171"/>
    </location>
</feature>
<proteinExistence type="predicted"/>
<reference evidence="3 4" key="1">
    <citation type="submission" date="2019-03" db="EMBL/GenBank/DDBJ databases">
        <title>Genomic Encyclopedia of Type Strains, Phase IV (KMG-IV): sequencing the most valuable type-strain genomes for metagenomic binning, comparative biology and taxonomic classification.</title>
        <authorList>
            <person name="Goeker M."/>
        </authorList>
    </citation>
    <scope>NUCLEOTIDE SEQUENCE [LARGE SCALE GENOMIC DNA]</scope>
    <source>
        <strain evidence="3 4">DSM 100309</strain>
    </source>
</reference>
<accession>A0A4R3XS57</accession>
<dbReference type="InterPro" id="IPR009492">
    <property type="entry name" value="TniQ"/>
</dbReference>
<dbReference type="OrthoDB" id="470139at2"/>
<evidence type="ECO:0000259" key="2">
    <source>
        <dbReference type="Pfam" id="PF15978"/>
    </source>
</evidence>
<evidence type="ECO:0000313" key="4">
    <source>
        <dbReference type="Proteomes" id="UP000295367"/>
    </source>
</evidence>
<dbReference type="Proteomes" id="UP000295367">
    <property type="component" value="Unassembled WGS sequence"/>
</dbReference>
<evidence type="ECO:0000313" key="3">
    <source>
        <dbReference type="EMBL" id="TCV81066.1"/>
    </source>
</evidence>
<dbReference type="RefSeq" id="WP_124944952.1">
    <property type="nucleotide sequence ID" value="NZ_BHVT01000005.1"/>
</dbReference>
<gene>
    <name evidence="3" type="ORF">EDC63_12724</name>
</gene>
<protein>
    <submittedName>
        <fullName evidence="3">TniQ protein</fullName>
    </submittedName>
</protein>
<dbReference type="Pfam" id="PF06527">
    <property type="entry name" value="TniQ"/>
    <property type="match status" value="1"/>
</dbReference>
<keyword evidence="4" id="KW-1185">Reference proteome</keyword>
<dbReference type="Pfam" id="PF15978">
    <property type="entry name" value="TnsD"/>
    <property type="match status" value="1"/>
</dbReference>
<dbReference type="AlphaFoldDB" id="A0A4R3XS57"/>
<feature type="domain" description="Transposon Tn7 transposition protein TnsD C-terminal" evidence="2">
    <location>
        <begin position="227"/>
        <end position="495"/>
    </location>
</feature>